<keyword evidence="2" id="KW-1185">Reference proteome</keyword>
<reference evidence="1 2" key="1">
    <citation type="submission" date="2014-04" db="EMBL/GenBank/DDBJ databases">
        <authorList>
            <consortium name="DOE Joint Genome Institute"/>
            <person name="Kuo A."/>
            <person name="Kohler A."/>
            <person name="Costa M.D."/>
            <person name="Nagy L.G."/>
            <person name="Floudas D."/>
            <person name="Copeland A."/>
            <person name="Barry K.W."/>
            <person name="Cichocki N."/>
            <person name="Veneault-Fourrey C."/>
            <person name="LaButti K."/>
            <person name="Lindquist E.A."/>
            <person name="Lipzen A."/>
            <person name="Lundell T."/>
            <person name="Morin E."/>
            <person name="Murat C."/>
            <person name="Sun H."/>
            <person name="Tunlid A."/>
            <person name="Henrissat B."/>
            <person name="Grigoriev I.V."/>
            <person name="Hibbett D.S."/>
            <person name="Martin F."/>
            <person name="Nordberg H.P."/>
            <person name="Cantor M.N."/>
            <person name="Hua S.X."/>
        </authorList>
    </citation>
    <scope>NUCLEOTIDE SEQUENCE [LARGE SCALE GENOMIC DNA]</scope>
    <source>
        <strain evidence="1 2">Marx 270</strain>
    </source>
</reference>
<proteinExistence type="predicted"/>
<dbReference type="AlphaFoldDB" id="A0A0C3ND70"/>
<protein>
    <submittedName>
        <fullName evidence="1">Uncharacterized protein</fullName>
    </submittedName>
</protein>
<evidence type="ECO:0000313" key="1">
    <source>
        <dbReference type="EMBL" id="KIN99054.1"/>
    </source>
</evidence>
<accession>A0A0C3ND70</accession>
<organism evidence="1 2">
    <name type="scientific">Pisolithus tinctorius Marx 270</name>
    <dbReference type="NCBI Taxonomy" id="870435"/>
    <lineage>
        <taxon>Eukaryota</taxon>
        <taxon>Fungi</taxon>
        <taxon>Dikarya</taxon>
        <taxon>Basidiomycota</taxon>
        <taxon>Agaricomycotina</taxon>
        <taxon>Agaricomycetes</taxon>
        <taxon>Agaricomycetidae</taxon>
        <taxon>Boletales</taxon>
        <taxon>Sclerodermatineae</taxon>
        <taxon>Pisolithaceae</taxon>
        <taxon>Pisolithus</taxon>
    </lineage>
</organism>
<gene>
    <name evidence="1" type="ORF">M404DRAFT_823601</name>
</gene>
<dbReference type="InParanoid" id="A0A0C3ND70"/>
<dbReference type="EMBL" id="KN832009">
    <property type="protein sequence ID" value="KIN99054.1"/>
    <property type="molecule type" value="Genomic_DNA"/>
</dbReference>
<dbReference type="Proteomes" id="UP000054217">
    <property type="component" value="Unassembled WGS sequence"/>
</dbReference>
<name>A0A0C3ND70_PISTI</name>
<sequence>MLAAISDIIVLSTLAHGITKAEVMAMLEVISCFEMQCCILVSLAYLELRGSQ</sequence>
<reference evidence="2" key="2">
    <citation type="submission" date="2015-01" db="EMBL/GenBank/DDBJ databases">
        <title>Evolutionary Origins and Diversification of the Mycorrhizal Mutualists.</title>
        <authorList>
            <consortium name="DOE Joint Genome Institute"/>
            <consortium name="Mycorrhizal Genomics Consortium"/>
            <person name="Kohler A."/>
            <person name="Kuo A."/>
            <person name="Nagy L.G."/>
            <person name="Floudas D."/>
            <person name="Copeland A."/>
            <person name="Barry K.W."/>
            <person name="Cichocki N."/>
            <person name="Veneault-Fourrey C."/>
            <person name="LaButti K."/>
            <person name="Lindquist E.A."/>
            <person name="Lipzen A."/>
            <person name="Lundell T."/>
            <person name="Morin E."/>
            <person name="Murat C."/>
            <person name="Riley R."/>
            <person name="Ohm R."/>
            <person name="Sun H."/>
            <person name="Tunlid A."/>
            <person name="Henrissat B."/>
            <person name="Grigoriev I.V."/>
            <person name="Hibbett D.S."/>
            <person name="Martin F."/>
        </authorList>
    </citation>
    <scope>NUCLEOTIDE SEQUENCE [LARGE SCALE GENOMIC DNA]</scope>
    <source>
        <strain evidence="2">Marx 270</strain>
    </source>
</reference>
<dbReference type="HOGENOM" id="CLU_3088253_0_0_1"/>
<evidence type="ECO:0000313" key="2">
    <source>
        <dbReference type="Proteomes" id="UP000054217"/>
    </source>
</evidence>